<evidence type="ECO:0000259" key="5">
    <source>
        <dbReference type="PROSITE" id="PS50106"/>
    </source>
</evidence>
<dbReference type="SMART" id="SM00228">
    <property type="entry name" value="PDZ"/>
    <property type="match status" value="1"/>
</dbReference>
<sequence>MWVPPGGAEPPPLLPAQPPAPSRGGGAVRALVAVCLLVGALVVGGKVVGDRNWTLPWKGDTPSAAPIAPIAPSPPLDFAAVSAIINPTLVNIDVVVGPLEMRGAGTGIVLSSNGQILTCHHVVKGAIEIQVTDVGNGLIYDATVVGYDSTHDVAVLQLVNAVDLATARVGDSSKVRFGDEVLASGNARGAGGTPTSVAGKVTDVDATIVARSQADYSRKYLNGLIEVEATVVPGQSGGSLANSAGEVIGLITAASMTPDPDATPTVEPTPQAAPEPGQGYAVPIKDAMAIADQIRSGQRSDTVHIGPTATLGVVVSDSKSPKFMGAQVEIAVFDSPAYAAGLDTGDVITAIDGKPVDSSTALRAEISARSPDDVVVLDVTDKAGGHRVVRVTLAGGPPN</sequence>
<evidence type="ECO:0000313" key="6">
    <source>
        <dbReference type="EMBL" id="NMN98011.1"/>
    </source>
</evidence>
<dbReference type="SUPFAM" id="SSF50494">
    <property type="entry name" value="Trypsin-like serine proteases"/>
    <property type="match status" value="1"/>
</dbReference>
<dbReference type="GO" id="GO:0042597">
    <property type="term" value="C:periplasmic space"/>
    <property type="evidence" value="ECO:0007669"/>
    <property type="project" value="TreeGrafter"/>
</dbReference>
<keyword evidence="2" id="KW-0645">Protease</keyword>
<comment type="similarity">
    <text evidence="1">Belongs to the peptidase S1C family.</text>
</comment>
<dbReference type="PANTHER" id="PTHR22939:SF129">
    <property type="entry name" value="SERINE PROTEASE HTRA2, MITOCHONDRIAL"/>
    <property type="match status" value="1"/>
</dbReference>
<dbReference type="InterPro" id="IPR001478">
    <property type="entry name" value="PDZ"/>
</dbReference>
<dbReference type="PROSITE" id="PS50106">
    <property type="entry name" value="PDZ"/>
    <property type="match status" value="1"/>
</dbReference>
<keyword evidence="3" id="KW-0378">Hydrolase</keyword>
<dbReference type="InterPro" id="IPR009003">
    <property type="entry name" value="Peptidase_S1_PA"/>
</dbReference>
<dbReference type="InterPro" id="IPR001940">
    <property type="entry name" value="Peptidase_S1C"/>
</dbReference>
<feature type="region of interest" description="Disordered" evidence="4">
    <location>
        <begin position="1"/>
        <end position="20"/>
    </location>
</feature>
<comment type="caution">
    <text evidence="6">The sequence shown here is derived from an EMBL/GenBank/DDBJ whole genome shotgun (WGS) entry which is preliminary data.</text>
</comment>
<feature type="region of interest" description="Disordered" evidence="4">
    <location>
        <begin position="259"/>
        <end position="278"/>
    </location>
</feature>
<evidence type="ECO:0000313" key="7">
    <source>
        <dbReference type="Proteomes" id="UP000535543"/>
    </source>
</evidence>
<proteinExistence type="inferred from homology"/>
<dbReference type="GO" id="GO:0004252">
    <property type="term" value="F:serine-type endopeptidase activity"/>
    <property type="evidence" value="ECO:0007669"/>
    <property type="project" value="InterPro"/>
</dbReference>
<organism evidence="6 7">
    <name type="scientific">Antrihabitans stalactiti</name>
    <dbReference type="NCBI Taxonomy" id="2584121"/>
    <lineage>
        <taxon>Bacteria</taxon>
        <taxon>Bacillati</taxon>
        <taxon>Actinomycetota</taxon>
        <taxon>Actinomycetes</taxon>
        <taxon>Mycobacteriales</taxon>
        <taxon>Nocardiaceae</taxon>
        <taxon>Antrihabitans</taxon>
    </lineage>
</organism>
<evidence type="ECO:0000256" key="2">
    <source>
        <dbReference type="ARBA" id="ARBA00022670"/>
    </source>
</evidence>
<dbReference type="PRINTS" id="PR00834">
    <property type="entry name" value="PROTEASES2C"/>
</dbReference>
<dbReference type="AlphaFoldDB" id="A0A848KIN1"/>
<name>A0A848KIN1_9NOCA</name>
<keyword evidence="7" id="KW-1185">Reference proteome</keyword>
<dbReference type="EMBL" id="VCQU01000009">
    <property type="protein sequence ID" value="NMN98011.1"/>
    <property type="molecule type" value="Genomic_DNA"/>
</dbReference>
<reference evidence="6 7" key="1">
    <citation type="submission" date="2019-05" db="EMBL/GenBank/DDBJ databases">
        <authorList>
            <person name="Lee S.D."/>
        </authorList>
    </citation>
    <scope>NUCLEOTIDE SEQUENCE [LARGE SCALE GENOMIC DNA]</scope>
    <source>
        <strain evidence="6 7">YC2-7</strain>
    </source>
</reference>
<dbReference type="Gene3D" id="2.30.42.10">
    <property type="match status" value="1"/>
</dbReference>
<dbReference type="Gene3D" id="2.40.10.120">
    <property type="match status" value="1"/>
</dbReference>
<evidence type="ECO:0000256" key="4">
    <source>
        <dbReference type="SAM" id="MobiDB-lite"/>
    </source>
</evidence>
<reference evidence="6 7" key="2">
    <citation type="submission" date="2020-06" db="EMBL/GenBank/DDBJ databases">
        <title>Antribacter stalactiti gen. nov., sp. nov., a new member of the family Nacardiaceae isolated from a cave.</title>
        <authorList>
            <person name="Kim I.S."/>
        </authorList>
    </citation>
    <scope>NUCLEOTIDE SEQUENCE [LARGE SCALE GENOMIC DNA]</scope>
    <source>
        <strain evidence="6 7">YC2-7</strain>
    </source>
</reference>
<dbReference type="PANTHER" id="PTHR22939">
    <property type="entry name" value="SERINE PROTEASE FAMILY S1C HTRA-RELATED"/>
    <property type="match status" value="1"/>
</dbReference>
<gene>
    <name evidence="6" type="ORF">FGL95_23515</name>
</gene>
<feature type="compositionally biased region" description="Pro residues" evidence="4">
    <location>
        <begin position="7"/>
        <end position="20"/>
    </location>
</feature>
<dbReference type="InterPro" id="IPR036034">
    <property type="entry name" value="PDZ_sf"/>
</dbReference>
<accession>A0A848KIN1</accession>
<evidence type="ECO:0000256" key="3">
    <source>
        <dbReference type="ARBA" id="ARBA00022801"/>
    </source>
</evidence>
<dbReference type="GO" id="GO:0006515">
    <property type="term" value="P:protein quality control for misfolded or incompletely synthesized proteins"/>
    <property type="evidence" value="ECO:0007669"/>
    <property type="project" value="TreeGrafter"/>
</dbReference>
<dbReference type="Pfam" id="PF13180">
    <property type="entry name" value="PDZ_2"/>
    <property type="match status" value="1"/>
</dbReference>
<dbReference type="SUPFAM" id="SSF50156">
    <property type="entry name" value="PDZ domain-like"/>
    <property type="match status" value="1"/>
</dbReference>
<evidence type="ECO:0000256" key="1">
    <source>
        <dbReference type="ARBA" id="ARBA00010541"/>
    </source>
</evidence>
<dbReference type="Proteomes" id="UP000535543">
    <property type="component" value="Unassembled WGS sequence"/>
</dbReference>
<protein>
    <submittedName>
        <fullName evidence="6">PDZ domain-containing protein</fullName>
    </submittedName>
</protein>
<dbReference type="Pfam" id="PF13365">
    <property type="entry name" value="Trypsin_2"/>
    <property type="match status" value="1"/>
</dbReference>
<feature type="domain" description="PDZ" evidence="5">
    <location>
        <begin position="306"/>
        <end position="383"/>
    </location>
</feature>